<evidence type="ECO:0000313" key="3">
    <source>
        <dbReference type="EMBL" id="AKY04272.1"/>
    </source>
</evidence>
<organism evidence="3">
    <name type="scientific">uncultured haloarchaeon</name>
    <dbReference type="NCBI Taxonomy" id="160804"/>
    <lineage>
        <taxon>Archaea</taxon>
        <taxon>Methanobacteriati</taxon>
        <taxon>Methanobacteriota</taxon>
        <taxon>Stenosarchaea group</taxon>
        <taxon>Halobacteria</taxon>
        <taxon>Halobacteriales</taxon>
        <taxon>Halobacteriaceae</taxon>
        <taxon>environmental samples</taxon>
    </lineage>
</organism>
<dbReference type="InterPro" id="IPR002048">
    <property type="entry name" value="EF_hand_dom"/>
</dbReference>
<dbReference type="PROSITE" id="PS00018">
    <property type="entry name" value="EF_HAND_1"/>
    <property type="match status" value="1"/>
</dbReference>
<dbReference type="EMBL" id="KT322176">
    <property type="protein sequence ID" value="AKY04272.1"/>
    <property type="molecule type" value="Genomic_DNA"/>
</dbReference>
<feature type="domain" description="EF-hand" evidence="2">
    <location>
        <begin position="295"/>
        <end position="317"/>
    </location>
</feature>
<feature type="region of interest" description="Disordered" evidence="1">
    <location>
        <begin position="1"/>
        <end position="23"/>
    </location>
</feature>
<proteinExistence type="predicted"/>
<dbReference type="PROSITE" id="PS50222">
    <property type="entry name" value="EF_HAND_2"/>
    <property type="match status" value="1"/>
</dbReference>
<name>A0A0K1YAZ8_9EURY</name>
<sequence length="334" mass="34331">MFSGDDGTVTTFRANATGTGDTTFQANIPGTSFSDTATITSTGTADGLTIEANQSTVTAGDKVQINLSIVDTGDRVVPVSLDLSVDTTLGTLDSSDATTTVSTTDGEANVTLNATEAGTASVSVANSGLQTSVSTSITIEEEQDQPDEVTSEVNFNDNAAADGATSLTVDNATHDADFVIVAHTATDSDGDGDIQFNNANGNKEIGTKIGSSAIQSNGTQSNIEVNLSKNVSDGDNIDSLAADDDQQIVMMLHVANESGDTNFGGNVKEADGETPVFDNNFVNVSSLDGAAGNADSDGDGEIDRTEVQTAITDFVVEETLTQQEAQDVIRAFIV</sequence>
<feature type="compositionally biased region" description="Polar residues" evidence="1">
    <location>
        <begin position="8"/>
        <end position="23"/>
    </location>
</feature>
<reference evidence="3" key="1">
    <citation type="journal article" date="2015" name="BMC Genomics">
        <title>Diversity of the cell-wall associated genomic island of the archaeon Haloquadratum walsbyi.</title>
        <authorList>
            <person name="Martin-Cuadrado A.B."/>
            <person name="Pasic L."/>
            <person name="Rodriguez-Valera F."/>
        </authorList>
    </citation>
    <scope>NUCLEOTIDE SEQUENCE</scope>
</reference>
<dbReference type="GO" id="GO:0005509">
    <property type="term" value="F:calcium ion binding"/>
    <property type="evidence" value="ECO:0007669"/>
    <property type="project" value="InterPro"/>
</dbReference>
<evidence type="ECO:0000259" key="2">
    <source>
        <dbReference type="PROSITE" id="PS50222"/>
    </source>
</evidence>
<protein>
    <recommendedName>
        <fullName evidence="2">EF-hand domain-containing protein</fullName>
    </recommendedName>
</protein>
<dbReference type="InterPro" id="IPR018247">
    <property type="entry name" value="EF_Hand_1_Ca_BS"/>
</dbReference>
<dbReference type="AlphaFoldDB" id="A0A0K1YAZ8"/>
<evidence type="ECO:0000256" key="1">
    <source>
        <dbReference type="SAM" id="MobiDB-lite"/>
    </source>
</evidence>
<accession>A0A0K1YAZ8</accession>